<protein>
    <submittedName>
        <fullName evidence="2">Uncharacterized protein</fullName>
    </submittedName>
</protein>
<gene>
    <name evidence="2" type="ORF">INT46_000305</name>
</gene>
<dbReference type="EMBL" id="JAEPRC010000065">
    <property type="protein sequence ID" value="KAG2211481.1"/>
    <property type="molecule type" value="Genomic_DNA"/>
</dbReference>
<dbReference type="AlphaFoldDB" id="A0A8H7RHY3"/>
<feature type="region of interest" description="Disordered" evidence="1">
    <location>
        <begin position="30"/>
        <end position="73"/>
    </location>
</feature>
<name>A0A8H7RHY3_9FUNG</name>
<comment type="caution">
    <text evidence="2">The sequence shown here is derived from an EMBL/GenBank/DDBJ whole genome shotgun (WGS) entry which is preliminary data.</text>
</comment>
<organism evidence="2 3">
    <name type="scientific">Mucor plumbeus</name>
    <dbReference type="NCBI Taxonomy" id="97098"/>
    <lineage>
        <taxon>Eukaryota</taxon>
        <taxon>Fungi</taxon>
        <taxon>Fungi incertae sedis</taxon>
        <taxon>Mucoromycota</taxon>
        <taxon>Mucoromycotina</taxon>
        <taxon>Mucoromycetes</taxon>
        <taxon>Mucorales</taxon>
        <taxon>Mucorineae</taxon>
        <taxon>Mucoraceae</taxon>
        <taxon>Mucor</taxon>
    </lineage>
</organism>
<feature type="region of interest" description="Disordered" evidence="1">
    <location>
        <begin position="339"/>
        <end position="369"/>
    </location>
</feature>
<evidence type="ECO:0000313" key="2">
    <source>
        <dbReference type="EMBL" id="KAG2211481.1"/>
    </source>
</evidence>
<feature type="compositionally biased region" description="Low complexity" evidence="1">
    <location>
        <begin position="38"/>
        <end position="73"/>
    </location>
</feature>
<dbReference type="Proteomes" id="UP000650833">
    <property type="component" value="Unassembled WGS sequence"/>
</dbReference>
<reference evidence="2" key="1">
    <citation type="submission" date="2020-12" db="EMBL/GenBank/DDBJ databases">
        <title>Metabolic potential, ecology and presence of endohyphal bacteria is reflected in genomic diversity of Mucoromycotina.</title>
        <authorList>
            <person name="Muszewska A."/>
            <person name="Okrasinska A."/>
            <person name="Steczkiewicz K."/>
            <person name="Drgas O."/>
            <person name="Orlowska M."/>
            <person name="Perlinska-Lenart U."/>
            <person name="Aleksandrzak-Piekarczyk T."/>
            <person name="Szatraj K."/>
            <person name="Zielenkiewicz U."/>
            <person name="Pilsyk S."/>
            <person name="Malc E."/>
            <person name="Mieczkowski P."/>
            <person name="Kruszewska J.S."/>
            <person name="Biernat P."/>
            <person name="Pawlowska J."/>
        </authorList>
    </citation>
    <scope>NUCLEOTIDE SEQUENCE</scope>
    <source>
        <strain evidence="2">CBS 226.32</strain>
    </source>
</reference>
<keyword evidence="3" id="KW-1185">Reference proteome</keyword>
<proteinExistence type="predicted"/>
<evidence type="ECO:0000256" key="1">
    <source>
        <dbReference type="SAM" id="MobiDB-lite"/>
    </source>
</evidence>
<accession>A0A8H7RHY3</accession>
<sequence>MDNIQFYSILLEVVRILKCDYHPSIDNETYNEIERNNDNNNSDSDNTTGDDSIDNNGANDDSSSSSDDSANVDNNNQYISIMTARLVRVAETYRIANAEYISRLIDNLSTNNNIEPTRDNREIPLENNQLLVTTQSTSSTNPFHNSESVELATSSSSDITFTANTGNNQEAPRLGTVQTSQPITVHYIDNVSTNTLRNSELVDFVTLSSNDTAPTANIDDIQETSQPETHINSQLETTQSADKVSIYFSHNAGSDSAEQVVSSTSVQEGLLASDPSSPGSYTKRFNRFRHKIVNQKRTGRQLKIVAPNGQSSLNISVANESSITRTKFSSVTKTAKVNAPDTDVDNFSRKKRKVSQEEAARSSSVASYSQSTVTSRITRKPWSCIAPKVQQVVTSTTSPSNNTNAPIVQQVNTTTTTTTTTTTITAPNFQHNTTTSVSSFNSIRSFPEKISSDYPKFNFAFQNTDLINFDQQNPTQNASFGTSTTFDAQIPNAISATQIVPQVDTITTMSLATVGLPHQYNSSVPPSSDHVFVVPNSVIYSRAPSIPSARNQDASITIQDAGTVINDANTIPVSSQEPTNQNSGETISDEIYKIIYKFVNEGFYDTVRQNPIEISQNTFPFNLPQTNAAQQNIFQQGEPSQTAVASITNEGASMESNNDMGNAMINTMNNFAFNYIAYLMPNIMGSAMANNTTMIDTVVMTGEDLSLFKSMAYSLENIMMHPIDNTIFYPIVNTMVSFTRDVAINEPWLKTVRYFKKIASKCSQRYQYYQKGKELSRKQTKPRPKNKKSMYLIQKLKMRGAFEKFLREIRLEKEITSNFLPITYPVVASDVRNYQAFNTQMSDDELLIPDVNNATDNFTYMNHNLFVELDNQVVQSPSTHHRTANEILEYPYIDSFNEASTLNNIMFQEGATNNFSQGPLLPDSDSDFSNFYAGHTYYTDGQIYYDEI</sequence>
<evidence type="ECO:0000313" key="3">
    <source>
        <dbReference type="Proteomes" id="UP000650833"/>
    </source>
</evidence>